<evidence type="ECO:0000313" key="1">
    <source>
        <dbReference type="EMBL" id="KJB21642.1"/>
    </source>
</evidence>
<organism evidence="1 3">
    <name type="scientific">Gossypium raimondii</name>
    <name type="common">Peruvian cotton</name>
    <name type="synonym">Gossypium klotzschianum subsp. raimondii</name>
    <dbReference type="NCBI Taxonomy" id="29730"/>
    <lineage>
        <taxon>Eukaryota</taxon>
        <taxon>Viridiplantae</taxon>
        <taxon>Streptophyta</taxon>
        <taxon>Embryophyta</taxon>
        <taxon>Tracheophyta</taxon>
        <taxon>Spermatophyta</taxon>
        <taxon>Magnoliopsida</taxon>
        <taxon>eudicotyledons</taxon>
        <taxon>Gunneridae</taxon>
        <taxon>Pentapetalae</taxon>
        <taxon>rosids</taxon>
        <taxon>malvids</taxon>
        <taxon>Malvales</taxon>
        <taxon>Malvaceae</taxon>
        <taxon>Malvoideae</taxon>
        <taxon>Gossypium</taxon>
    </lineage>
</organism>
<sequence>MENGGILLEKRVIDIYETNKPKPPTTRLQKHAPAPLQLSQMKPNTTVIEKGATPIPLLTPLASSPSPFSETQESVFPIDDHMEPVVQAPMGTAIGWRNLPVGSGYAEPSTLFFLFQNKFLLVNDAQ</sequence>
<dbReference type="eggNOG" id="ENOG502S7WG">
    <property type="taxonomic scope" value="Eukaryota"/>
</dbReference>
<evidence type="ECO:0000313" key="2">
    <source>
        <dbReference type="EMBL" id="MBA0582963.1"/>
    </source>
</evidence>
<dbReference type="Proteomes" id="UP000593578">
    <property type="component" value="Unassembled WGS sequence"/>
</dbReference>
<evidence type="ECO:0000313" key="4">
    <source>
        <dbReference type="Proteomes" id="UP000593578"/>
    </source>
</evidence>
<reference evidence="1 3" key="1">
    <citation type="journal article" date="2012" name="Nature">
        <title>Repeated polyploidization of Gossypium genomes and the evolution of spinnable cotton fibres.</title>
        <authorList>
            <person name="Paterson A.H."/>
            <person name="Wendel J.F."/>
            <person name="Gundlach H."/>
            <person name="Guo H."/>
            <person name="Jenkins J."/>
            <person name="Jin D."/>
            <person name="Llewellyn D."/>
            <person name="Showmaker K.C."/>
            <person name="Shu S."/>
            <person name="Udall J."/>
            <person name="Yoo M.J."/>
            <person name="Byers R."/>
            <person name="Chen W."/>
            <person name="Doron-Faigenboim A."/>
            <person name="Duke M.V."/>
            <person name="Gong L."/>
            <person name="Grimwood J."/>
            <person name="Grover C."/>
            <person name="Grupp K."/>
            <person name="Hu G."/>
            <person name="Lee T.H."/>
            <person name="Li J."/>
            <person name="Lin L."/>
            <person name="Liu T."/>
            <person name="Marler B.S."/>
            <person name="Page J.T."/>
            <person name="Roberts A.W."/>
            <person name="Romanel E."/>
            <person name="Sanders W.S."/>
            <person name="Szadkowski E."/>
            <person name="Tan X."/>
            <person name="Tang H."/>
            <person name="Xu C."/>
            <person name="Wang J."/>
            <person name="Wang Z."/>
            <person name="Zhang D."/>
            <person name="Zhang L."/>
            <person name="Ashrafi H."/>
            <person name="Bedon F."/>
            <person name="Bowers J.E."/>
            <person name="Brubaker C.L."/>
            <person name="Chee P.W."/>
            <person name="Das S."/>
            <person name="Gingle A.R."/>
            <person name="Haigler C.H."/>
            <person name="Harker D."/>
            <person name="Hoffmann L.V."/>
            <person name="Hovav R."/>
            <person name="Jones D.C."/>
            <person name="Lemke C."/>
            <person name="Mansoor S."/>
            <person name="ur Rahman M."/>
            <person name="Rainville L.N."/>
            <person name="Rambani A."/>
            <person name="Reddy U.K."/>
            <person name="Rong J.K."/>
            <person name="Saranga Y."/>
            <person name="Scheffler B.E."/>
            <person name="Scheffler J.A."/>
            <person name="Stelly D.M."/>
            <person name="Triplett B.A."/>
            <person name="Van Deynze A."/>
            <person name="Vaslin M.F."/>
            <person name="Waghmare V.N."/>
            <person name="Walford S.A."/>
            <person name="Wright R.J."/>
            <person name="Zaki E.A."/>
            <person name="Zhang T."/>
            <person name="Dennis E.S."/>
            <person name="Mayer K.F."/>
            <person name="Peterson D.G."/>
            <person name="Rokhsar D.S."/>
            <person name="Wang X."/>
            <person name="Schmutz J."/>
        </authorList>
    </citation>
    <scope>NUCLEOTIDE SEQUENCE [LARGE SCALE GENOMIC DNA]</scope>
</reference>
<keyword evidence="3" id="KW-1185">Reference proteome</keyword>
<reference evidence="2 4" key="2">
    <citation type="journal article" date="2019" name="Genome Biol. Evol.">
        <title>Insights into the evolution of the New World diploid cottons (Gossypium, subgenus Houzingenia) based on genome sequencing.</title>
        <authorList>
            <person name="Grover C.E."/>
            <person name="Arick M.A. 2nd"/>
            <person name="Thrash A."/>
            <person name="Conover J.L."/>
            <person name="Sanders W.S."/>
            <person name="Peterson D.G."/>
            <person name="Frelichowski J.E."/>
            <person name="Scheffler J.A."/>
            <person name="Scheffler B.E."/>
            <person name="Wendel J.F."/>
        </authorList>
    </citation>
    <scope>NUCLEOTIDE SEQUENCE [LARGE SCALE GENOMIC DNA]</scope>
    <source>
        <strain evidence="2">8</strain>
        <tissue evidence="2">Leaf</tissue>
    </source>
</reference>
<dbReference type="EMBL" id="JABEZZ010000004">
    <property type="protein sequence ID" value="MBA0582963.1"/>
    <property type="molecule type" value="Genomic_DNA"/>
</dbReference>
<dbReference type="Proteomes" id="UP000032304">
    <property type="component" value="Chromosome 4"/>
</dbReference>
<dbReference type="Gramene" id="KJB21642">
    <property type="protein sequence ID" value="KJB21642"/>
    <property type="gene ID" value="B456_004G006000"/>
</dbReference>
<dbReference type="KEGG" id="gra:105793496"/>
<dbReference type="OMA" id="WEHPAMA"/>
<reference evidence="2" key="3">
    <citation type="submission" date="2020-04" db="EMBL/GenBank/DDBJ databases">
        <authorList>
            <person name="Grover C.E."/>
            <person name="Arick M.A. II"/>
            <person name="Thrash A."/>
            <person name="Conover J.L."/>
            <person name="Sanders W.S."/>
            <person name="Peterson D.G."/>
            <person name="Scheffler J.A."/>
            <person name="Scheffler B.E."/>
            <person name="Wendel J.F."/>
        </authorList>
    </citation>
    <scope>NUCLEOTIDE SEQUENCE</scope>
    <source>
        <strain evidence="2">8</strain>
        <tissue evidence="2">Leaf</tissue>
    </source>
</reference>
<dbReference type="PANTHER" id="PTHR33912">
    <property type="entry name" value="OS01G0939400 PROTEIN"/>
    <property type="match status" value="1"/>
</dbReference>
<dbReference type="AlphaFoldDB" id="A0A0D2MRQ3"/>
<proteinExistence type="predicted"/>
<dbReference type="OrthoDB" id="773117at2759"/>
<evidence type="ECO:0000313" key="3">
    <source>
        <dbReference type="Proteomes" id="UP000032304"/>
    </source>
</evidence>
<protein>
    <submittedName>
        <fullName evidence="1">Uncharacterized protein</fullName>
    </submittedName>
</protein>
<dbReference type="EMBL" id="CM001743">
    <property type="protein sequence ID" value="KJB21642.1"/>
    <property type="molecule type" value="Genomic_DNA"/>
</dbReference>
<dbReference type="InterPro" id="IPR040381">
    <property type="entry name" value="At4g14450-like"/>
</dbReference>
<dbReference type="PANTHER" id="PTHR33912:SF5">
    <property type="entry name" value="F22G5.17"/>
    <property type="match status" value="1"/>
</dbReference>
<gene>
    <name evidence="1" type="ORF">B456_004G006000</name>
    <name evidence="2" type="ORF">Gorai_013845</name>
</gene>
<accession>A0A0D2MRQ3</accession>
<name>A0A0D2MRQ3_GOSRA</name>